<gene>
    <name evidence="1" type="ORF">LOK49_LG15G01804</name>
</gene>
<name>A0ACC0F8R6_9ERIC</name>
<accession>A0ACC0F8R6</accession>
<dbReference type="Proteomes" id="UP001060215">
    <property type="component" value="Chromosome 11"/>
</dbReference>
<evidence type="ECO:0000313" key="1">
    <source>
        <dbReference type="EMBL" id="KAI7983811.1"/>
    </source>
</evidence>
<protein>
    <submittedName>
        <fullName evidence="1">AT-hook motif nuclear-localized protein 9</fullName>
    </submittedName>
</protein>
<proteinExistence type="predicted"/>
<sequence length="325" mass="34181">MENKNITQNPTVEVAAAAAEITAEEVAVTGSAAVNGGVEGEVTVRRKRGRPRKHKVEENSPLPISPDFLASPVRITLRRGRGRPRGTGKLKKLASLGGVAVGTTGRDFTPHVVKIKVGEDIAEKIVSFSQGGPRAVCVLAATGPVSIVDIHQAGSFGSGILRYEGCFELLTLTGSPAFNEVGGVRRKIGMLSVSLAKPDGTVFGGAVAGSLIAAGPVQLIIASFKQIIKKQLLKRHSAESSSANGMPGGDLDTVRVLRSHGKTKNIEENGVATPPSQFPKLPSGTRNNIGDQNDNLVFDQEASQPLEHMSDESMLDINDSVIEID</sequence>
<keyword evidence="2" id="KW-1185">Reference proteome</keyword>
<comment type="caution">
    <text evidence="1">The sequence shown here is derived from an EMBL/GenBank/DDBJ whole genome shotgun (WGS) entry which is preliminary data.</text>
</comment>
<evidence type="ECO:0000313" key="2">
    <source>
        <dbReference type="Proteomes" id="UP001060215"/>
    </source>
</evidence>
<organism evidence="1 2">
    <name type="scientific">Camellia lanceoleosa</name>
    <dbReference type="NCBI Taxonomy" id="1840588"/>
    <lineage>
        <taxon>Eukaryota</taxon>
        <taxon>Viridiplantae</taxon>
        <taxon>Streptophyta</taxon>
        <taxon>Embryophyta</taxon>
        <taxon>Tracheophyta</taxon>
        <taxon>Spermatophyta</taxon>
        <taxon>Magnoliopsida</taxon>
        <taxon>eudicotyledons</taxon>
        <taxon>Gunneridae</taxon>
        <taxon>Pentapetalae</taxon>
        <taxon>asterids</taxon>
        <taxon>Ericales</taxon>
        <taxon>Theaceae</taxon>
        <taxon>Camellia</taxon>
    </lineage>
</organism>
<dbReference type="EMBL" id="CM045768">
    <property type="protein sequence ID" value="KAI7983811.1"/>
    <property type="molecule type" value="Genomic_DNA"/>
</dbReference>
<reference evidence="1 2" key="1">
    <citation type="journal article" date="2022" name="Plant J.">
        <title>Chromosome-level genome of Camellia lanceoleosa provides a valuable resource for understanding genome evolution and self-incompatibility.</title>
        <authorList>
            <person name="Gong W."/>
            <person name="Xiao S."/>
            <person name="Wang L."/>
            <person name="Liao Z."/>
            <person name="Chang Y."/>
            <person name="Mo W."/>
            <person name="Hu G."/>
            <person name="Li W."/>
            <person name="Zhao G."/>
            <person name="Zhu H."/>
            <person name="Hu X."/>
            <person name="Ji K."/>
            <person name="Xiang X."/>
            <person name="Song Q."/>
            <person name="Yuan D."/>
            <person name="Jin S."/>
            <person name="Zhang L."/>
        </authorList>
    </citation>
    <scope>NUCLEOTIDE SEQUENCE [LARGE SCALE GENOMIC DNA]</scope>
    <source>
        <strain evidence="1">SQ_2022a</strain>
    </source>
</reference>